<dbReference type="GO" id="GO:0004181">
    <property type="term" value="F:metallocarboxypeptidase activity"/>
    <property type="evidence" value="ECO:0007669"/>
    <property type="project" value="InterPro"/>
</dbReference>
<dbReference type="Pfam" id="PF00246">
    <property type="entry name" value="Peptidase_M14"/>
    <property type="match status" value="1"/>
</dbReference>
<evidence type="ECO:0000313" key="2">
    <source>
        <dbReference type="EMBL" id="MBB4844651.1"/>
    </source>
</evidence>
<dbReference type="InterPro" id="IPR000834">
    <property type="entry name" value="Peptidase_M14"/>
</dbReference>
<keyword evidence="3" id="KW-1185">Reference proteome</keyword>
<sequence length="581" mass="63908">MQGLVLLDQSLPRSLDVLLDWARQARPSRLQAWVFEGQAARRAAEQALAALGIGAQIRSAYKPILHAFLEELGLERAGELQLHLPTPLAQRLRMETYPLAGLLRGARLSFVEDPDLAPDEVWPRWDGQDLPPIFVPLQASAAGASATAWLRAWQGDELLTDGPLPGDDYQAAAEAVFAAVAAHDWGASEPFFERLLIDIEIGGIEQDLDFGDELMSTREALHEELYFGLLEFFQQRSGRPAGDRLLRPGQIVPMIHAAEAGPTRVRVQIAPHPVLVQLPPQADAALLQGLADCAAPLTPEQSWAALEALAQQTAEVERFGLRSVQGRPVPGLYRRGSRPGVVISAGQHANECSGVVGALRGAAQLLQQHADAHLALLPLENPDGAALHQALCRQQPQHMHHAARFTALGDDLEVRQPPAPLFEKAARLEAIARCAAGLHLSLHGYPAHEWTRPLSGYLPPGYASWAIPRGFFLILRHHPGREPWPFLQALTAGLAEDQRLVDFNARQYRLWQAHWGELPMRVLNGIGCMVMEDSRSAVPYTLISEYPDETVYGEVFQLAHQTQMRAVLLACELYWRGVLAV</sequence>
<name>A0A840LA75_9BURK</name>
<dbReference type="Gene3D" id="3.40.630.10">
    <property type="entry name" value="Zn peptidases"/>
    <property type="match status" value="1"/>
</dbReference>
<feature type="domain" description="Peptidase M14" evidence="1">
    <location>
        <begin position="303"/>
        <end position="392"/>
    </location>
</feature>
<evidence type="ECO:0000259" key="1">
    <source>
        <dbReference type="Pfam" id="PF00246"/>
    </source>
</evidence>
<dbReference type="EMBL" id="JACHLP010000006">
    <property type="protein sequence ID" value="MBB4844651.1"/>
    <property type="molecule type" value="Genomic_DNA"/>
</dbReference>
<evidence type="ECO:0000313" key="3">
    <source>
        <dbReference type="Proteomes" id="UP000562027"/>
    </source>
</evidence>
<dbReference type="GO" id="GO:0006508">
    <property type="term" value="P:proteolysis"/>
    <property type="evidence" value="ECO:0007669"/>
    <property type="project" value="InterPro"/>
</dbReference>
<dbReference type="AlphaFoldDB" id="A0A840LA75"/>
<protein>
    <recommendedName>
        <fullName evidence="1">Peptidase M14 domain-containing protein</fullName>
    </recommendedName>
</protein>
<dbReference type="SUPFAM" id="SSF53187">
    <property type="entry name" value="Zn-dependent exopeptidases"/>
    <property type="match status" value="1"/>
</dbReference>
<gene>
    <name evidence="2" type="ORF">HNP55_003195</name>
</gene>
<dbReference type="GO" id="GO:0008270">
    <property type="term" value="F:zinc ion binding"/>
    <property type="evidence" value="ECO:0007669"/>
    <property type="project" value="InterPro"/>
</dbReference>
<dbReference type="Proteomes" id="UP000562027">
    <property type="component" value="Unassembled WGS sequence"/>
</dbReference>
<organism evidence="2 3">
    <name type="scientific">Roseateles oligotrophus</name>
    <dbReference type="NCBI Taxonomy" id="1769250"/>
    <lineage>
        <taxon>Bacteria</taxon>
        <taxon>Pseudomonadati</taxon>
        <taxon>Pseudomonadota</taxon>
        <taxon>Betaproteobacteria</taxon>
        <taxon>Burkholderiales</taxon>
        <taxon>Sphaerotilaceae</taxon>
        <taxon>Roseateles</taxon>
    </lineage>
</organism>
<accession>A0A840LA75</accession>
<reference evidence="2 3" key="1">
    <citation type="submission" date="2020-08" db="EMBL/GenBank/DDBJ databases">
        <title>Functional genomics of gut bacteria from endangered species of beetles.</title>
        <authorList>
            <person name="Carlos-Shanley C."/>
        </authorList>
    </citation>
    <scope>NUCLEOTIDE SEQUENCE [LARGE SCALE GENOMIC DNA]</scope>
    <source>
        <strain evidence="2 3">S00239</strain>
    </source>
</reference>
<dbReference type="RefSeq" id="WP_184301367.1">
    <property type="nucleotide sequence ID" value="NZ_JACHLP010000006.1"/>
</dbReference>
<proteinExistence type="predicted"/>
<comment type="caution">
    <text evidence="2">The sequence shown here is derived from an EMBL/GenBank/DDBJ whole genome shotgun (WGS) entry which is preliminary data.</text>
</comment>